<dbReference type="Proteomes" id="UP000014160">
    <property type="component" value="Unassembled WGS sequence"/>
</dbReference>
<reference evidence="3 5" key="2">
    <citation type="submission" date="2013-03" db="EMBL/GenBank/DDBJ databases">
        <title>The Genome Sequence of Enterococcus gilvus ATCC BAA-350 (PacBio/Illumina hybrid assembly).</title>
        <authorList>
            <consortium name="The Broad Institute Genomics Platform"/>
            <consortium name="The Broad Institute Genome Sequencing Center for Infectious Disease"/>
            <person name="Earl A."/>
            <person name="Russ C."/>
            <person name="Gilmore M."/>
            <person name="Surin D."/>
            <person name="Walker B."/>
            <person name="Young S."/>
            <person name="Zeng Q."/>
            <person name="Gargeya S."/>
            <person name="Fitzgerald M."/>
            <person name="Haas B."/>
            <person name="Abouelleil A."/>
            <person name="Allen A.W."/>
            <person name="Alvarado L."/>
            <person name="Arachchi H.M."/>
            <person name="Berlin A.M."/>
            <person name="Chapman S.B."/>
            <person name="Gainer-Dewar J."/>
            <person name="Goldberg J."/>
            <person name="Griggs A."/>
            <person name="Gujja S."/>
            <person name="Hansen M."/>
            <person name="Howarth C."/>
            <person name="Imamovic A."/>
            <person name="Ireland A."/>
            <person name="Larimer J."/>
            <person name="McCowan C."/>
            <person name="Murphy C."/>
            <person name="Pearson M."/>
            <person name="Poon T.W."/>
            <person name="Priest M."/>
            <person name="Roberts A."/>
            <person name="Saif S."/>
            <person name="Shea T."/>
            <person name="Sisk P."/>
            <person name="Sykes S."/>
            <person name="Wortman J."/>
            <person name="Nusbaum C."/>
            <person name="Birren B."/>
        </authorList>
    </citation>
    <scope>NUCLEOTIDE SEQUENCE [LARGE SCALE GENOMIC DNA]</scope>
    <source>
        <strain evidence="3 5">ATCC BAA-350</strain>
    </source>
</reference>
<evidence type="ECO:0000313" key="5">
    <source>
        <dbReference type="Proteomes" id="UP000014160"/>
    </source>
</evidence>
<accession>R2Y874</accession>
<feature type="transmembrane region" description="Helical" evidence="1">
    <location>
        <begin position="36"/>
        <end position="54"/>
    </location>
</feature>
<keyword evidence="1" id="KW-1133">Transmembrane helix</keyword>
<evidence type="ECO:0000313" key="2">
    <source>
        <dbReference type="EMBL" id="EOI58577.1"/>
    </source>
</evidence>
<dbReference type="eggNOG" id="ENOG5032M4Q">
    <property type="taxonomic scope" value="Bacteria"/>
</dbReference>
<name>R2Y874_9ENTE</name>
<keyword evidence="5" id="KW-1185">Reference proteome</keyword>
<dbReference type="EMBL" id="AJDQ01000003">
    <property type="protein sequence ID" value="EOI58577.1"/>
    <property type="molecule type" value="Genomic_DNA"/>
</dbReference>
<dbReference type="HOGENOM" id="CLU_1793445_0_0_9"/>
<proteinExistence type="predicted"/>
<dbReference type="RefSeq" id="WP_010779099.1">
    <property type="nucleotide sequence ID" value="NZ_ASWH01000002.1"/>
</dbReference>
<dbReference type="OrthoDB" id="2195078at2"/>
<organism evidence="2 4">
    <name type="scientific">Enterococcus gilvus ATCC BAA-350</name>
    <dbReference type="NCBI Taxonomy" id="1158614"/>
    <lineage>
        <taxon>Bacteria</taxon>
        <taxon>Bacillati</taxon>
        <taxon>Bacillota</taxon>
        <taxon>Bacilli</taxon>
        <taxon>Lactobacillales</taxon>
        <taxon>Enterococcaceae</taxon>
        <taxon>Enterococcus</taxon>
    </lineage>
</organism>
<protein>
    <submittedName>
        <fullName evidence="2">Uncharacterized protein</fullName>
    </submittedName>
</protein>
<sequence length="151" mass="17494">MSKRTHQLKSRLDQLDTGLYKLWRQFKALTINQKRLVLGAGIICSIGLLIFINTHTANNAVWLKGAWLGEHEQYTFKTNNKNCRSWTITCNDRIVLKNAQIATNSSKKNIVLASSGEDQEYHLIRSDSTHMTMQLFDHQKKRKEFTLTKDE</sequence>
<dbReference type="EMBL" id="ASWH01000002">
    <property type="protein sequence ID" value="EOW79571.1"/>
    <property type="molecule type" value="Genomic_DNA"/>
</dbReference>
<dbReference type="AlphaFoldDB" id="R2Y874"/>
<evidence type="ECO:0000256" key="1">
    <source>
        <dbReference type="SAM" id="Phobius"/>
    </source>
</evidence>
<keyword evidence="1" id="KW-0812">Transmembrane</keyword>
<keyword evidence="1" id="KW-0472">Membrane</keyword>
<comment type="caution">
    <text evidence="2">The sequence shown here is derived from an EMBL/GenBank/DDBJ whole genome shotgun (WGS) entry which is preliminary data.</text>
</comment>
<dbReference type="PATRIC" id="fig|1158614.3.peg.670"/>
<evidence type="ECO:0000313" key="3">
    <source>
        <dbReference type="EMBL" id="EOW79571.1"/>
    </source>
</evidence>
<gene>
    <name evidence="3" type="ORF">I592_03711</name>
    <name evidence="2" type="ORF">UKC_00650</name>
</gene>
<evidence type="ECO:0000313" key="4">
    <source>
        <dbReference type="Proteomes" id="UP000013750"/>
    </source>
</evidence>
<dbReference type="Proteomes" id="UP000013750">
    <property type="component" value="Unassembled WGS sequence"/>
</dbReference>
<reference evidence="2 4" key="1">
    <citation type="submission" date="2013-02" db="EMBL/GenBank/DDBJ databases">
        <title>The Genome Sequence of Enterococcus gilvus ATCC BAA-350.</title>
        <authorList>
            <consortium name="The Broad Institute Genome Sequencing Platform"/>
            <consortium name="The Broad Institute Genome Sequencing Center for Infectious Disease"/>
            <person name="Earl A.M."/>
            <person name="Gilmore M.S."/>
            <person name="Lebreton F."/>
            <person name="Walker B."/>
            <person name="Young S.K."/>
            <person name="Zeng Q."/>
            <person name="Gargeya S."/>
            <person name="Fitzgerald M."/>
            <person name="Haas B."/>
            <person name="Abouelleil A."/>
            <person name="Alvarado L."/>
            <person name="Arachchi H.M."/>
            <person name="Berlin A.M."/>
            <person name="Chapman S.B."/>
            <person name="Dewar J."/>
            <person name="Goldberg J."/>
            <person name="Griggs A."/>
            <person name="Gujja S."/>
            <person name="Hansen M."/>
            <person name="Howarth C."/>
            <person name="Imamovic A."/>
            <person name="Larimer J."/>
            <person name="McCowan C."/>
            <person name="Murphy C."/>
            <person name="Neiman D."/>
            <person name="Pearson M."/>
            <person name="Priest M."/>
            <person name="Roberts A."/>
            <person name="Saif S."/>
            <person name="Shea T."/>
            <person name="Sisk P."/>
            <person name="Sykes S."/>
            <person name="Wortman J."/>
            <person name="Nusbaum C."/>
            <person name="Birren B."/>
        </authorList>
    </citation>
    <scope>NUCLEOTIDE SEQUENCE [LARGE SCALE GENOMIC DNA]</scope>
    <source>
        <strain evidence="2 4">ATCC BAA-350</strain>
    </source>
</reference>